<evidence type="ECO:0000256" key="1">
    <source>
        <dbReference type="SAM" id="Phobius"/>
    </source>
</evidence>
<keyword evidence="3" id="KW-1185">Reference proteome</keyword>
<feature type="transmembrane region" description="Helical" evidence="1">
    <location>
        <begin position="189"/>
        <end position="210"/>
    </location>
</feature>
<accession>H0EMP7</accession>
<keyword evidence="1" id="KW-1133">Transmembrane helix</keyword>
<proteinExistence type="predicted"/>
<reference evidence="2 3" key="1">
    <citation type="journal article" date="2012" name="Eukaryot. Cell">
        <title>Genome sequence of the fungus Glarea lozoyensis: the first genome sequence of a species from the Helotiaceae family.</title>
        <authorList>
            <person name="Youssar L."/>
            <person name="Gruening B.A."/>
            <person name="Erxleben A."/>
            <person name="Guenther S."/>
            <person name="Huettel W."/>
        </authorList>
    </citation>
    <scope>NUCLEOTIDE SEQUENCE [LARGE SCALE GENOMIC DNA]</scope>
    <source>
        <strain evidence="3">ATCC 74030 / MF5533</strain>
    </source>
</reference>
<dbReference type="Proteomes" id="UP000005446">
    <property type="component" value="Unassembled WGS sequence"/>
</dbReference>
<organism evidence="2 3">
    <name type="scientific">Glarea lozoyensis (strain ATCC 74030 / MF5533)</name>
    <dbReference type="NCBI Taxonomy" id="1104152"/>
    <lineage>
        <taxon>Eukaryota</taxon>
        <taxon>Fungi</taxon>
        <taxon>Dikarya</taxon>
        <taxon>Ascomycota</taxon>
        <taxon>Pezizomycotina</taxon>
        <taxon>Leotiomycetes</taxon>
        <taxon>Helotiales</taxon>
        <taxon>Helotiaceae</taxon>
        <taxon>Glarea</taxon>
    </lineage>
</organism>
<keyword evidence="1" id="KW-0472">Membrane</keyword>
<dbReference type="HOGENOM" id="CLU_1235133_0_0_1"/>
<evidence type="ECO:0000313" key="3">
    <source>
        <dbReference type="Proteomes" id="UP000005446"/>
    </source>
</evidence>
<name>H0EMP7_GLAL7</name>
<dbReference type="AlphaFoldDB" id="H0EMP7"/>
<dbReference type="InParanoid" id="H0EMP7"/>
<sequence length="224" mass="25210">MPLRKGTYIKATHVRIIKFKVTPSEPGPAKRGKYKAERRREVNIVRQNRACLRSPPSIEEQATGKCNALCLAVISLKFSPGVKLELDAEIDDWQAWLRKAMESGDVRVATAPKCFERLAATTSEDEREQYKRMIVEEALVYEMSGASADSPEGFNQFKALRRKAGHGVLQSLDNRLRPQSLKDNSYAELQALFLTVLGIVTLELLTSLLFKRGVSINRKFKGDN</sequence>
<keyword evidence="1" id="KW-0812">Transmembrane</keyword>
<protein>
    <submittedName>
        <fullName evidence="2">Uncharacterized protein</fullName>
    </submittedName>
</protein>
<comment type="caution">
    <text evidence="2">The sequence shown here is derived from an EMBL/GenBank/DDBJ whole genome shotgun (WGS) entry which is preliminary data.</text>
</comment>
<gene>
    <name evidence="2" type="ORF">M7I_3886</name>
</gene>
<dbReference type="OrthoDB" id="5426982at2759"/>
<dbReference type="EMBL" id="AGUE01000094">
    <property type="protein sequence ID" value="EHL00126.1"/>
    <property type="molecule type" value="Genomic_DNA"/>
</dbReference>
<evidence type="ECO:0000313" key="2">
    <source>
        <dbReference type="EMBL" id="EHL00126.1"/>
    </source>
</evidence>